<dbReference type="RefSeq" id="WP_266477854.1">
    <property type="nucleotide sequence ID" value="NZ_CP109208.1"/>
</dbReference>
<proteinExistence type="predicted"/>
<feature type="transmembrane region" description="Helical" evidence="7">
    <location>
        <begin position="27"/>
        <end position="45"/>
    </location>
</feature>
<evidence type="ECO:0000256" key="7">
    <source>
        <dbReference type="SAM" id="Phobius"/>
    </source>
</evidence>
<evidence type="ECO:0000256" key="2">
    <source>
        <dbReference type="ARBA" id="ARBA00012438"/>
    </source>
</evidence>
<keyword evidence="4" id="KW-0808">Transferase</keyword>
<protein>
    <recommendedName>
        <fullName evidence="2">histidine kinase</fullName>
        <ecNumber evidence="2">2.7.13.3</ecNumber>
    </recommendedName>
</protein>
<keyword evidence="7" id="KW-0472">Membrane</keyword>
<gene>
    <name evidence="9" type="ORF">OIE82_35260</name>
</gene>
<reference evidence="9" key="1">
    <citation type="submission" date="2022-10" db="EMBL/GenBank/DDBJ databases">
        <title>The complete genomes of actinobacterial strains from the NBC collection.</title>
        <authorList>
            <person name="Joergensen T.S."/>
            <person name="Alvarez Arevalo M."/>
            <person name="Sterndorff E.B."/>
            <person name="Faurdal D."/>
            <person name="Vuksanovic O."/>
            <person name="Mourched A.-S."/>
            <person name="Charusanti P."/>
            <person name="Shaw S."/>
            <person name="Blin K."/>
            <person name="Weber T."/>
        </authorList>
    </citation>
    <scope>NUCLEOTIDE SEQUENCE [LARGE SCALE GENOMIC DNA]</scope>
    <source>
        <strain evidence="9">NBC 01686</strain>
        <plasmid evidence="9">unnamed1</plasmid>
    </source>
</reference>
<dbReference type="SUPFAM" id="SSF55874">
    <property type="entry name" value="ATPase domain of HSP90 chaperone/DNA topoisomerase II/histidine kinase"/>
    <property type="match status" value="1"/>
</dbReference>
<dbReference type="PANTHER" id="PTHR45436">
    <property type="entry name" value="SENSOR HISTIDINE KINASE YKOH"/>
    <property type="match status" value="1"/>
</dbReference>
<evidence type="ECO:0000256" key="1">
    <source>
        <dbReference type="ARBA" id="ARBA00000085"/>
    </source>
</evidence>
<organism evidence="9">
    <name type="scientific">Streptomyces althioticus</name>
    <dbReference type="NCBI Taxonomy" id="83380"/>
    <lineage>
        <taxon>Bacteria</taxon>
        <taxon>Bacillati</taxon>
        <taxon>Actinomycetota</taxon>
        <taxon>Actinomycetes</taxon>
        <taxon>Kitasatosporales</taxon>
        <taxon>Streptomycetaceae</taxon>
        <taxon>Streptomyces</taxon>
        <taxon>Streptomyces althioticus group</taxon>
    </lineage>
</organism>
<feature type="region of interest" description="Disordered" evidence="6">
    <location>
        <begin position="377"/>
        <end position="530"/>
    </location>
</feature>
<comment type="catalytic activity">
    <reaction evidence="1">
        <text>ATP + protein L-histidine = ADP + protein N-phospho-L-histidine.</text>
        <dbReference type="EC" id="2.7.13.3"/>
    </reaction>
</comment>
<dbReference type="EC" id="2.7.13.3" evidence="2"/>
<evidence type="ECO:0000256" key="6">
    <source>
        <dbReference type="SAM" id="MobiDB-lite"/>
    </source>
</evidence>
<keyword evidence="7" id="KW-0812">Transmembrane</keyword>
<feature type="domain" description="Histidine kinase/HSP90-like ATPase" evidence="8">
    <location>
        <begin position="264"/>
        <end position="369"/>
    </location>
</feature>
<evidence type="ECO:0000313" key="9">
    <source>
        <dbReference type="EMBL" id="WUU58440.1"/>
    </source>
</evidence>
<dbReference type="InterPro" id="IPR036890">
    <property type="entry name" value="HATPase_C_sf"/>
</dbReference>
<keyword evidence="7" id="KW-1133">Transmembrane helix</keyword>
<dbReference type="InterPro" id="IPR003594">
    <property type="entry name" value="HATPase_dom"/>
</dbReference>
<accession>A0ABZ1YJV9</accession>
<dbReference type="Pfam" id="PF02518">
    <property type="entry name" value="HATPase_c"/>
    <property type="match status" value="1"/>
</dbReference>
<feature type="compositionally biased region" description="Low complexity" evidence="6">
    <location>
        <begin position="377"/>
        <end position="404"/>
    </location>
</feature>
<keyword evidence="9" id="KW-0614">Plasmid</keyword>
<keyword evidence="3" id="KW-0597">Phosphoprotein</keyword>
<dbReference type="PANTHER" id="PTHR45436:SF5">
    <property type="entry name" value="SENSOR HISTIDINE KINASE TRCS"/>
    <property type="match status" value="1"/>
</dbReference>
<feature type="compositionally biased region" description="Low complexity" evidence="6">
    <location>
        <begin position="414"/>
        <end position="428"/>
    </location>
</feature>
<dbReference type="EMBL" id="CP109208">
    <property type="protein sequence ID" value="WUU58440.1"/>
    <property type="molecule type" value="Genomic_DNA"/>
</dbReference>
<evidence type="ECO:0000259" key="8">
    <source>
        <dbReference type="Pfam" id="PF02518"/>
    </source>
</evidence>
<feature type="compositionally biased region" description="Basic residues" evidence="6">
    <location>
        <begin position="458"/>
        <end position="467"/>
    </location>
</feature>
<name>A0ABZ1YJV9_9ACTN</name>
<keyword evidence="5" id="KW-0418">Kinase</keyword>
<feature type="compositionally biased region" description="Low complexity" evidence="6">
    <location>
        <begin position="439"/>
        <end position="455"/>
    </location>
</feature>
<dbReference type="InterPro" id="IPR050428">
    <property type="entry name" value="TCS_sensor_his_kinase"/>
</dbReference>
<evidence type="ECO:0000256" key="4">
    <source>
        <dbReference type="ARBA" id="ARBA00022679"/>
    </source>
</evidence>
<dbReference type="Gene3D" id="3.30.565.10">
    <property type="entry name" value="Histidine kinase-like ATPase, C-terminal domain"/>
    <property type="match status" value="1"/>
</dbReference>
<evidence type="ECO:0000256" key="3">
    <source>
        <dbReference type="ARBA" id="ARBA00022553"/>
    </source>
</evidence>
<geneLocation type="plasmid" evidence="9">
    <name>unnamed1</name>
</geneLocation>
<sequence>MVFATTVVVLIAAGTVALVAANGPSVGTLATAGMVLLLVVVVALVRGRGVLDAAYGRLVEEQEREVERAARQAAEEADRQHDDHLDTYLVLEKLPGEIVGAVSATVGNVVRDALASMRGELGRPVPSPAGMPPALEPLAQKVMQSILEHAAADAERQWKNIVLNLTRRVQVLLGQTLKHVEDLENDVEDGDLLKRIFRVDHSLTLTSRRLHNIVMRLDSSVQRLTQPQDIYGVLQSAVSMIEHYKRVDLPLGLKGSIVGEAAHDVSLMFAELLDNATTFSPPHTSVTVTARPARDTLRIEISDSGLRVPDEVLARLDYLLTTPRLKVTDDVTDGRTGLGVVAIVARRYRIRVKLTPSDSGNTVVLLLPAQLLVAPQSDPARSSDAPPAVVPAASARRALPSAESQGSGKPTGPVPSAYSSPAPGGPSLPRRRASVATSAQADQQPAAADPALQDQGRPRKLPRRGTGGRHMAPQLRAPRQPVQPQAENYDPGLMAAFQRGHASGEDPRQPDTPTSTVRLDTPPFPPQESR</sequence>
<evidence type="ECO:0000256" key="5">
    <source>
        <dbReference type="ARBA" id="ARBA00022777"/>
    </source>
</evidence>